<comment type="caution">
    <text evidence="1">The sequence shown here is derived from an EMBL/GenBank/DDBJ whole genome shotgun (WGS) entry which is preliminary data.</text>
</comment>
<keyword evidence="2" id="KW-1185">Reference proteome</keyword>
<evidence type="ECO:0000313" key="2">
    <source>
        <dbReference type="Proteomes" id="UP001589609"/>
    </source>
</evidence>
<protein>
    <submittedName>
        <fullName evidence="1">Uncharacterized protein</fullName>
    </submittedName>
</protein>
<proteinExistence type="predicted"/>
<dbReference type="RefSeq" id="WP_379951218.1">
    <property type="nucleotide sequence ID" value="NZ_JBHMAF010000180.1"/>
</dbReference>
<gene>
    <name evidence="1" type="ORF">ACFFMS_21970</name>
</gene>
<organism evidence="1 2">
    <name type="scientific">Ectobacillus funiculus</name>
    <dbReference type="NCBI Taxonomy" id="137993"/>
    <lineage>
        <taxon>Bacteria</taxon>
        <taxon>Bacillati</taxon>
        <taxon>Bacillota</taxon>
        <taxon>Bacilli</taxon>
        <taxon>Bacillales</taxon>
        <taxon>Bacillaceae</taxon>
        <taxon>Ectobacillus</taxon>
    </lineage>
</organism>
<dbReference type="Proteomes" id="UP001589609">
    <property type="component" value="Unassembled WGS sequence"/>
</dbReference>
<accession>A0ABV5WK49</accession>
<name>A0ABV5WK49_9BACI</name>
<sequence>MKTWSYTRNSTLTTGITPEGLPYFENRIQGWNDNNDFSDLEDLVILNAVLYNIGAELRIQNTYTSEDAWNCPFIREKHEETEQILLHEINLWLNGVN</sequence>
<reference evidence="1 2" key="1">
    <citation type="submission" date="2024-09" db="EMBL/GenBank/DDBJ databases">
        <authorList>
            <person name="Sun Q."/>
            <person name="Mori K."/>
        </authorList>
    </citation>
    <scope>NUCLEOTIDE SEQUENCE [LARGE SCALE GENOMIC DNA]</scope>
    <source>
        <strain evidence="1 2">JCM 11201</strain>
    </source>
</reference>
<dbReference type="EMBL" id="JBHMAF010000180">
    <property type="protein sequence ID" value="MFB9760945.1"/>
    <property type="molecule type" value="Genomic_DNA"/>
</dbReference>
<evidence type="ECO:0000313" key="1">
    <source>
        <dbReference type="EMBL" id="MFB9760945.1"/>
    </source>
</evidence>